<dbReference type="InterPro" id="IPR023299">
    <property type="entry name" value="ATPase_P-typ_cyto_dom_N"/>
</dbReference>
<dbReference type="SFLD" id="SFLDG00002">
    <property type="entry name" value="C1.7:_P-type_atpase_like"/>
    <property type="match status" value="1"/>
</dbReference>
<evidence type="ECO:0000313" key="13">
    <source>
        <dbReference type="EMBL" id="TDO21986.1"/>
    </source>
</evidence>
<accession>A0A4R6IJ86</accession>
<feature type="transmembrane region" description="Helical" evidence="11">
    <location>
        <begin position="119"/>
        <end position="143"/>
    </location>
</feature>
<dbReference type="GO" id="GO:0016887">
    <property type="term" value="F:ATP hydrolysis activity"/>
    <property type="evidence" value="ECO:0007669"/>
    <property type="project" value="InterPro"/>
</dbReference>
<dbReference type="GO" id="GO:0055070">
    <property type="term" value="P:copper ion homeostasis"/>
    <property type="evidence" value="ECO:0007669"/>
    <property type="project" value="TreeGrafter"/>
</dbReference>
<dbReference type="SUPFAM" id="SSF56784">
    <property type="entry name" value="HAD-like"/>
    <property type="match status" value="1"/>
</dbReference>
<dbReference type="AlphaFoldDB" id="A0A4R6IJ86"/>
<dbReference type="Gene3D" id="3.40.1110.10">
    <property type="entry name" value="Calcium-transporting ATPase, cytoplasmic domain N"/>
    <property type="match status" value="1"/>
</dbReference>
<proteinExistence type="inferred from homology"/>
<dbReference type="NCBIfam" id="TIGR01525">
    <property type="entry name" value="ATPase-IB_hvy"/>
    <property type="match status" value="1"/>
</dbReference>
<dbReference type="GO" id="GO:0060003">
    <property type="term" value="P:copper ion export"/>
    <property type="evidence" value="ECO:0007669"/>
    <property type="project" value="UniProtKB-ARBA"/>
</dbReference>
<dbReference type="FunFam" id="2.70.150.10:FF:000020">
    <property type="entry name" value="Copper-exporting P-type ATPase A"/>
    <property type="match status" value="1"/>
</dbReference>
<dbReference type="InterPro" id="IPR001757">
    <property type="entry name" value="P_typ_ATPase"/>
</dbReference>
<evidence type="ECO:0000256" key="10">
    <source>
        <dbReference type="ARBA" id="ARBA00023136"/>
    </source>
</evidence>
<evidence type="ECO:0000256" key="1">
    <source>
        <dbReference type="ARBA" id="ARBA00004651"/>
    </source>
</evidence>
<dbReference type="SUPFAM" id="SSF81653">
    <property type="entry name" value="Calcium ATPase, transduction domain A"/>
    <property type="match status" value="1"/>
</dbReference>
<dbReference type="SFLD" id="SFLDS00003">
    <property type="entry name" value="Haloacid_Dehalogenase"/>
    <property type="match status" value="1"/>
</dbReference>
<dbReference type="InterPro" id="IPR036163">
    <property type="entry name" value="HMA_dom_sf"/>
</dbReference>
<keyword evidence="14" id="KW-1185">Reference proteome</keyword>
<evidence type="ECO:0000256" key="6">
    <source>
        <dbReference type="ARBA" id="ARBA00022741"/>
    </source>
</evidence>
<dbReference type="Pfam" id="PF00122">
    <property type="entry name" value="E1-E2_ATPase"/>
    <property type="match status" value="1"/>
</dbReference>
<keyword evidence="9 11" id="KW-1133">Transmembrane helix</keyword>
<dbReference type="PRINTS" id="PR00119">
    <property type="entry name" value="CATATPASE"/>
</dbReference>
<evidence type="ECO:0000256" key="8">
    <source>
        <dbReference type="ARBA" id="ARBA00022967"/>
    </source>
</evidence>
<feature type="transmembrane region" description="Helical" evidence="11">
    <location>
        <begin position="155"/>
        <end position="174"/>
    </location>
</feature>
<dbReference type="PROSITE" id="PS00154">
    <property type="entry name" value="ATPASE_E1_E2"/>
    <property type="match status" value="1"/>
</dbReference>
<dbReference type="Gene3D" id="2.70.150.10">
    <property type="entry name" value="Calcium-transporting ATPase, cytoplasmic transduction domain A"/>
    <property type="match status" value="1"/>
</dbReference>
<name>A0A4R6IJ86_9SPHI</name>
<keyword evidence="3 11" id="KW-1003">Cell membrane</keyword>
<dbReference type="InterPro" id="IPR059000">
    <property type="entry name" value="ATPase_P-type_domA"/>
</dbReference>
<keyword evidence="6 11" id="KW-0547">Nucleotide-binding</keyword>
<feature type="transmembrane region" description="Helical" evidence="11">
    <location>
        <begin position="339"/>
        <end position="361"/>
    </location>
</feature>
<dbReference type="InterPro" id="IPR008250">
    <property type="entry name" value="ATPase_P-typ_transduc_dom_A_sf"/>
</dbReference>
<dbReference type="InterPro" id="IPR018303">
    <property type="entry name" value="ATPase_P-typ_P_site"/>
</dbReference>
<keyword evidence="10 11" id="KW-0472">Membrane</keyword>
<gene>
    <name evidence="13" type="ORF">CLV32_3095</name>
</gene>
<evidence type="ECO:0000256" key="2">
    <source>
        <dbReference type="ARBA" id="ARBA00006024"/>
    </source>
</evidence>
<comment type="subcellular location">
    <subcellularLocation>
        <location evidence="1">Cell membrane</location>
        <topology evidence="1">Multi-pass membrane protein</topology>
    </subcellularLocation>
</comment>
<dbReference type="SUPFAM" id="SSF81665">
    <property type="entry name" value="Calcium ATPase, transmembrane domain M"/>
    <property type="match status" value="1"/>
</dbReference>
<dbReference type="CDD" id="cd00371">
    <property type="entry name" value="HMA"/>
    <property type="match status" value="1"/>
</dbReference>
<keyword evidence="7 11" id="KW-0067">ATP-binding</keyword>
<evidence type="ECO:0000256" key="5">
    <source>
        <dbReference type="ARBA" id="ARBA00022723"/>
    </source>
</evidence>
<dbReference type="GO" id="GO:0043682">
    <property type="term" value="F:P-type divalent copper transporter activity"/>
    <property type="evidence" value="ECO:0007669"/>
    <property type="project" value="TreeGrafter"/>
</dbReference>
<feature type="domain" description="HMA" evidence="12">
    <location>
        <begin position="5"/>
        <end position="71"/>
    </location>
</feature>
<protein>
    <submittedName>
        <fullName evidence="13">Cu2+-exporting ATPase</fullName>
    </submittedName>
</protein>
<dbReference type="Gene3D" id="3.30.70.100">
    <property type="match status" value="1"/>
</dbReference>
<evidence type="ECO:0000256" key="7">
    <source>
        <dbReference type="ARBA" id="ARBA00022840"/>
    </source>
</evidence>
<dbReference type="SUPFAM" id="SSF55008">
    <property type="entry name" value="HMA, heavy metal-associated domain"/>
    <property type="match status" value="1"/>
</dbReference>
<comment type="caution">
    <text evidence="13">The sequence shown here is derived from an EMBL/GenBank/DDBJ whole genome shotgun (WGS) entry which is preliminary data.</text>
</comment>
<dbReference type="CDD" id="cd02094">
    <property type="entry name" value="P-type_ATPase_Cu-like"/>
    <property type="match status" value="1"/>
</dbReference>
<dbReference type="PROSITE" id="PS01229">
    <property type="entry name" value="COF_2"/>
    <property type="match status" value="1"/>
</dbReference>
<keyword evidence="8" id="KW-1278">Translocase</keyword>
<feature type="transmembrane region" description="Helical" evidence="11">
    <location>
        <begin position="96"/>
        <end position="113"/>
    </location>
</feature>
<feature type="transmembrane region" description="Helical" evidence="11">
    <location>
        <begin position="373"/>
        <end position="399"/>
    </location>
</feature>
<evidence type="ECO:0000256" key="11">
    <source>
        <dbReference type="RuleBase" id="RU362081"/>
    </source>
</evidence>
<dbReference type="InterPro" id="IPR036412">
    <property type="entry name" value="HAD-like_sf"/>
</dbReference>
<dbReference type="Pfam" id="PF00702">
    <property type="entry name" value="Hydrolase"/>
    <property type="match status" value="1"/>
</dbReference>
<evidence type="ECO:0000259" key="12">
    <source>
        <dbReference type="PROSITE" id="PS50846"/>
    </source>
</evidence>
<dbReference type="InterPro" id="IPR027256">
    <property type="entry name" value="P-typ_ATPase_IB"/>
</dbReference>
<reference evidence="13 14" key="1">
    <citation type="submission" date="2019-03" db="EMBL/GenBank/DDBJ databases">
        <title>Genomic Encyclopedia of Archaeal and Bacterial Type Strains, Phase II (KMG-II): from individual species to whole genera.</title>
        <authorList>
            <person name="Goeker M."/>
        </authorList>
    </citation>
    <scope>NUCLEOTIDE SEQUENCE [LARGE SCALE GENOMIC DNA]</scope>
    <source>
        <strain evidence="13 14">DSM 19034</strain>
    </source>
</reference>
<dbReference type="InterPro" id="IPR023298">
    <property type="entry name" value="ATPase_P-typ_TM_dom_sf"/>
</dbReference>
<dbReference type="GO" id="GO:0005524">
    <property type="term" value="F:ATP binding"/>
    <property type="evidence" value="ECO:0007669"/>
    <property type="project" value="UniProtKB-UniRule"/>
</dbReference>
<dbReference type="Proteomes" id="UP000295499">
    <property type="component" value="Unassembled WGS sequence"/>
</dbReference>
<dbReference type="NCBIfam" id="TIGR01494">
    <property type="entry name" value="ATPase_P-type"/>
    <property type="match status" value="1"/>
</dbReference>
<organism evidence="13 14">
    <name type="scientific">Pedobacter duraquae</name>
    <dbReference type="NCBI Taxonomy" id="425511"/>
    <lineage>
        <taxon>Bacteria</taxon>
        <taxon>Pseudomonadati</taxon>
        <taxon>Bacteroidota</taxon>
        <taxon>Sphingobacteriia</taxon>
        <taxon>Sphingobacteriales</taxon>
        <taxon>Sphingobacteriaceae</taxon>
        <taxon>Pedobacter</taxon>
    </lineage>
</organism>
<dbReference type="FunFam" id="3.30.70.100:FF:000001">
    <property type="entry name" value="ATPase copper transporting beta"/>
    <property type="match status" value="1"/>
</dbReference>
<feature type="transmembrane region" description="Helical" evidence="11">
    <location>
        <begin position="686"/>
        <end position="705"/>
    </location>
</feature>
<dbReference type="GO" id="GO:0005507">
    <property type="term" value="F:copper ion binding"/>
    <property type="evidence" value="ECO:0007669"/>
    <property type="project" value="TreeGrafter"/>
</dbReference>
<keyword evidence="4 11" id="KW-0812">Transmembrane</keyword>
<keyword evidence="5 11" id="KW-0479">Metal-binding</keyword>
<evidence type="ECO:0000256" key="4">
    <source>
        <dbReference type="ARBA" id="ARBA00022692"/>
    </source>
</evidence>
<dbReference type="EMBL" id="SNWM01000003">
    <property type="protein sequence ID" value="TDO21986.1"/>
    <property type="molecule type" value="Genomic_DNA"/>
</dbReference>
<dbReference type="InterPro" id="IPR044492">
    <property type="entry name" value="P_typ_ATPase_HD_dom"/>
</dbReference>
<dbReference type="PANTHER" id="PTHR43520:SF8">
    <property type="entry name" value="P-TYPE CU(+) TRANSPORTER"/>
    <property type="match status" value="1"/>
</dbReference>
<evidence type="ECO:0000256" key="9">
    <source>
        <dbReference type="ARBA" id="ARBA00022989"/>
    </source>
</evidence>
<dbReference type="PROSITE" id="PS50846">
    <property type="entry name" value="HMA_2"/>
    <property type="match status" value="1"/>
</dbReference>
<comment type="similarity">
    <text evidence="2 11">Belongs to the cation transport ATPase (P-type) (TC 3.A.3) family. Type IB subfamily.</text>
</comment>
<sequence>MKQTEKTTVPILGMSCAACAASIESIARAQNGVLSADVNYATQSLKLEYKSDIVKLEQIQNAVKSFGYDLLVNKLNAKDQQEQSQLKNYQKLKRNLLCSILLTVPIVLIGMFFSDMLYANYTMLILTAPILLIFGNKFFVNAYKQAKHHQANMDTLVALSTGVAFCYSFFYTTYPQFWYNKGLHPHVYFESSAVIIVFVMSGKLLEKKAKSNTSSAVKNLIGLQPKNVNRITSNNIEEVPLEVIQINDLILVRPGEKIPVDGVLYEGESFVDESMLSGEPIPILKEAADEVFTGTINQKGSFKMIAHEVGETTLLSGIIRMVQEAQGSKAPIQKLVDKVAGIFVPIVLSIAILTIASWYVFDRPHAFSEGLMATISVLVIACPCALGLATPTAIVVGMGKGAANGILIKDATALELGYKINAIILDKTGTLTSGKPIVTDMIWSGFSSYNHSEAQSVLFTIEQSSEHPLASAIVTHLQKDPVQELRLTYFESITGKGVSAEFNDQKYRVGNVLFLDEYSINVHSDIALLAKKMQDDAKTVVYFSLNNEVIALIAIEDQLKINALATIAELKKMSIAIYMLSGDHENTVRSVAAKLNIENYHAGLLPHQKADFIKELQLKGQTVAMVGDGINDGQALAQADLSIAMGQGSAIAIDVAGITLISSDLSQIAKAIQLSKNTVRTIRQNLFWAFIYNVIGIPLAAGILYPVNGFLLNPMIAGAAMALSSVSVVLNSLHLKASKLN</sequence>
<evidence type="ECO:0000256" key="3">
    <source>
        <dbReference type="ARBA" id="ARBA00022475"/>
    </source>
</evidence>
<dbReference type="SFLD" id="SFLDF00027">
    <property type="entry name" value="p-type_atpase"/>
    <property type="match status" value="1"/>
</dbReference>
<dbReference type="RefSeq" id="WP_243732326.1">
    <property type="nucleotide sequence ID" value="NZ_SNWM01000003.1"/>
</dbReference>
<feature type="transmembrane region" description="Helical" evidence="11">
    <location>
        <begin position="186"/>
        <end position="205"/>
    </location>
</feature>
<evidence type="ECO:0000313" key="14">
    <source>
        <dbReference type="Proteomes" id="UP000295499"/>
    </source>
</evidence>
<dbReference type="PANTHER" id="PTHR43520">
    <property type="entry name" value="ATP7, ISOFORM B"/>
    <property type="match status" value="1"/>
</dbReference>
<feature type="transmembrane region" description="Helical" evidence="11">
    <location>
        <begin position="711"/>
        <end position="733"/>
    </location>
</feature>
<dbReference type="NCBIfam" id="TIGR01511">
    <property type="entry name" value="ATPase-IB1_Cu"/>
    <property type="match status" value="1"/>
</dbReference>
<dbReference type="GO" id="GO:0005886">
    <property type="term" value="C:plasma membrane"/>
    <property type="evidence" value="ECO:0007669"/>
    <property type="project" value="UniProtKB-SubCell"/>
</dbReference>
<dbReference type="InterPro" id="IPR023214">
    <property type="entry name" value="HAD_sf"/>
</dbReference>
<dbReference type="InterPro" id="IPR006121">
    <property type="entry name" value="HMA_dom"/>
</dbReference>
<dbReference type="Pfam" id="PF00403">
    <property type="entry name" value="HMA"/>
    <property type="match status" value="1"/>
</dbReference>
<dbReference type="Gene3D" id="3.40.50.1000">
    <property type="entry name" value="HAD superfamily/HAD-like"/>
    <property type="match status" value="1"/>
</dbReference>
<dbReference type="PRINTS" id="PR00943">
    <property type="entry name" value="CUATPASE"/>
</dbReference>